<comment type="caution">
    <text evidence="2">The sequence shown here is derived from an EMBL/GenBank/DDBJ whole genome shotgun (WGS) entry which is preliminary data.</text>
</comment>
<accession>A0A5J4QUC0</accession>
<protein>
    <submittedName>
        <fullName evidence="2">Uncharacterized protein</fullName>
    </submittedName>
</protein>
<sequence>MARIRTIKPEFWEDEKIALLPMSCRLFYIGTWNISDDNGVFRGNPIILKSKIFPYDENLRSSEISKWLDALVEARMLIPISYENESYYKIRTFQSHQKFDARYPNYLIDNEILESLIKENENTTGTQRDHNENTTGTQHGNGNGRGSNAHTCAPPPSQKNDFEVRKNSFMNDCAAWVDVYSKDMIRAFFDYWTEPNKSKSKMKFELERTWLLERRLRTWENNDLKFNNNGRGNNKKRGCSDEELAEATRQGISRAQYNATNNED</sequence>
<dbReference type="EMBL" id="SNRY01002585">
    <property type="protein sequence ID" value="KAA6324381.1"/>
    <property type="molecule type" value="Genomic_DNA"/>
</dbReference>
<evidence type="ECO:0000313" key="2">
    <source>
        <dbReference type="EMBL" id="KAA6324381.1"/>
    </source>
</evidence>
<evidence type="ECO:0000256" key="1">
    <source>
        <dbReference type="SAM" id="MobiDB-lite"/>
    </source>
</evidence>
<organism evidence="2">
    <name type="scientific">termite gut metagenome</name>
    <dbReference type="NCBI Taxonomy" id="433724"/>
    <lineage>
        <taxon>unclassified sequences</taxon>
        <taxon>metagenomes</taxon>
        <taxon>organismal metagenomes</taxon>
    </lineage>
</organism>
<name>A0A5J4QUC0_9ZZZZ</name>
<feature type="compositionally biased region" description="Basic and acidic residues" evidence="1">
    <location>
        <begin position="122"/>
        <end position="132"/>
    </location>
</feature>
<gene>
    <name evidence="2" type="ORF">EZS27_026289</name>
</gene>
<dbReference type="AlphaFoldDB" id="A0A5J4QUC0"/>
<proteinExistence type="predicted"/>
<reference evidence="2" key="1">
    <citation type="submission" date="2019-03" db="EMBL/GenBank/DDBJ databases">
        <title>Single cell metagenomics reveals metabolic interactions within the superorganism composed of flagellate Streblomastix strix and complex community of Bacteroidetes bacteria on its surface.</title>
        <authorList>
            <person name="Treitli S.C."/>
            <person name="Kolisko M."/>
            <person name="Husnik F."/>
            <person name="Keeling P."/>
            <person name="Hampl V."/>
        </authorList>
    </citation>
    <scope>NUCLEOTIDE SEQUENCE</scope>
    <source>
        <strain evidence="2">STM</strain>
    </source>
</reference>
<feature type="region of interest" description="Disordered" evidence="1">
    <location>
        <begin position="122"/>
        <end position="159"/>
    </location>
</feature>